<reference evidence="2 3" key="1">
    <citation type="journal article" date="2016" name="Mol. Biol. Evol.">
        <title>Comparative Genomics of Early-Diverging Mushroom-Forming Fungi Provides Insights into the Origins of Lignocellulose Decay Capabilities.</title>
        <authorList>
            <person name="Nagy L.G."/>
            <person name="Riley R."/>
            <person name="Tritt A."/>
            <person name="Adam C."/>
            <person name="Daum C."/>
            <person name="Floudas D."/>
            <person name="Sun H."/>
            <person name="Yadav J.S."/>
            <person name="Pangilinan J."/>
            <person name="Larsson K.H."/>
            <person name="Matsuura K."/>
            <person name="Barry K."/>
            <person name="Labutti K."/>
            <person name="Kuo R."/>
            <person name="Ohm R.A."/>
            <person name="Bhattacharya S.S."/>
            <person name="Shirouzu T."/>
            <person name="Yoshinaga Y."/>
            <person name="Martin F.M."/>
            <person name="Grigoriev I.V."/>
            <person name="Hibbett D.S."/>
        </authorList>
    </citation>
    <scope>NUCLEOTIDE SEQUENCE [LARGE SCALE GENOMIC DNA]</scope>
    <source>
        <strain evidence="2 3">TUFC12733</strain>
    </source>
</reference>
<dbReference type="Proteomes" id="UP000076738">
    <property type="component" value="Unassembled WGS sequence"/>
</dbReference>
<dbReference type="InterPro" id="IPR032501">
    <property type="entry name" value="Prot_ATP_ID_OB_2nd"/>
</dbReference>
<name>A0A167GUK4_CALVF</name>
<sequence length="173" mass="19328">MSRRRRMKRNGHGWMISDIIHHQSAIISIASGPEHYVSITTFVDKELLEPGCTVLLHHKKSALIGVLQDDSDPMVNVMKLDKAPTTTIAHPAQRFRHPRRCDHHHVDQRDGAKARALVGRADALARGNWGMVKEQAMVWPADGLYLVKVQIAKADIPSSEIYSSYAPLLPLST</sequence>
<dbReference type="OrthoDB" id="10255768at2759"/>
<accession>A0A167GUK4</accession>
<organism evidence="2 3">
    <name type="scientific">Calocera viscosa (strain TUFC12733)</name>
    <dbReference type="NCBI Taxonomy" id="1330018"/>
    <lineage>
        <taxon>Eukaryota</taxon>
        <taxon>Fungi</taxon>
        <taxon>Dikarya</taxon>
        <taxon>Basidiomycota</taxon>
        <taxon>Agaricomycotina</taxon>
        <taxon>Dacrymycetes</taxon>
        <taxon>Dacrymycetales</taxon>
        <taxon>Dacrymycetaceae</taxon>
        <taxon>Calocera</taxon>
    </lineage>
</organism>
<dbReference type="Gene3D" id="2.40.50.140">
    <property type="entry name" value="Nucleic acid-binding proteins"/>
    <property type="match status" value="1"/>
</dbReference>
<evidence type="ECO:0000313" key="3">
    <source>
        <dbReference type="Proteomes" id="UP000076738"/>
    </source>
</evidence>
<evidence type="ECO:0000313" key="2">
    <source>
        <dbReference type="EMBL" id="KZO90923.1"/>
    </source>
</evidence>
<dbReference type="EMBL" id="KV417332">
    <property type="protein sequence ID" value="KZO90923.1"/>
    <property type="molecule type" value="Genomic_DNA"/>
</dbReference>
<dbReference type="InterPro" id="IPR012340">
    <property type="entry name" value="NA-bd_OB-fold"/>
</dbReference>
<dbReference type="AlphaFoldDB" id="A0A167GUK4"/>
<keyword evidence="3" id="KW-1185">Reference proteome</keyword>
<feature type="domain" description="Proteasomal ATPase second OB" evidence="1">
    <location>
        <begin position="16"/>
        <end position="67"/>
    </location>
</feature>
<evidence type="ECO:0000259" key="1">
    <source>
        <dbReference type="Pfam" id="PF16450"/>
    </source>
</evidence>
<dbReference type="STRING" id="1330018.A0A167GUK4"/>
<dbReference type="Pfam" id="PF16450">
    <property type="entry name" value="Prot_ATP_ID_OB_C"/>
    <property type="match status" value="1"/>
</dbReference>
<gene>
    <name evidence="2" type="ORF">CALVIDRAFT_602625</name>
</gene>
<protein>
    <recommendedName>
        <fullName evidence="1">Proteasomal ATPase second OB domain-containing protein</fullName>
    </recommendedName>
</protein>
<proteinExistence type="predicted"/>